<comment type="caution">
    <text evidence="1">The sequence shown here is derived from an EMBL/GenBank/DDBJ whole genome shotgun (WGS) entry which is preliminary data.</text>
</comment>
<evidence type="ECO:0000313" key="2">
    <source>
        <dbReference type="Proteomes" id="UP000053429"/>
    </source>
</evidence>
<evidence type="ECO:0000313" key="1">
    <source>
        <dbReference type="EMBL" id="KUO03444.1"/>
    </source>
</evidence>
<dbReference type="AlphaFoldDB" id="A0A101U3R0"/>
<dbReference type="RefSeq" id="WP_062719638.1">
    <property type="nucleotide sequence ID" value="NZ_KQ948928.1"/>
</dbReference>
<proteinExistence type="predicted"/>
<keyword evidence="2" id="KW-1185">Reference proteome</keyword>
<sequence>MQHAAELFQRAGNHPRALEALVDLSAVYAGEDSHQQTALVLARAERLALGAASAAPALLRCEVLVRGAAARLFSGVASGSEVSRADAVDKDASVLSDVLSDVGKDDELARVHGILNRHRTGDLTVLEARRKVRSLLTAHTRNLAPRDDPWVYERLGEVAPEHRALDA</sequence>
<dbReference type="STRING" id="661399.AQJ67_17210"/>
<dbReference type="EMBL" id="LMWY01000018">
    <property type="protein sequence ID" value="KUO03444.1"/>
    <property type="molecule type" value="Genomic_DNA"/>
</dbReference>
<dbReference type="Proteomes" id="UP000053429">
    <property type="component" value="Unassembled WGS sequence"/>
</dbReference>
<organism evidence="1 2">
    <name type="scientific">Streptomyces caeruleatus</name>
    <dbReference type="NCBI Taxonomy" id="661399"/>
    <lineage>
        <taxon>Bacteria</taxon>
        <taxon>Bacillati</taxon>
        <taxon>Actinomycetota</taxon>
        <taxon>Actinomycetes</taxon>
        <taxon>Kitasatosporales</taxon>
        <taxon>Streptomycetaceae</taxon>
        <taxon>Streptomyces</taxon>
    </lineage>
</organism>
<protein>
    <submittedName>
        <fullName evidence="1">Uncharacterized protein</fullName>
    </submittedName>
</protein>
<accession>A0A101U3R0</accession>
<reference evidence="1 2" key="1">
    <citation type="submission" date="2015-10" db="EMBL/GenBank/DDBJ databases">
        <title>Draft genome sequence of Streptomyces caeruleatus NRRL B-24802, type strain for the species Streptomyces caeruleatus.</title>
        <authorList>
            <person name="Ruckert C."/>
            <person name="Winkler A."/>
            <person name="Kalinowski J."/>
            <person name="Kampfer P."/>
            <person name="Glaeser S."/>
        </authorList>
    </citation>
    <scope>NUCLEOTIDE SEQUENCE [LARGE SCALE GENOMIC DNA]</scope>
    <source>
        <strain evidence="1 2">NRRL B-24802</strain>
    </source>
</reference>
<name>A0A101U3R0_9ACTN</name>
<gene>
    <name evidence="1" type="ORF">AQJ67_17210</name>
</gene>